<dbReference type="InParanoid" id="A0A0C2X6H5"/>
<evidence type="ECO:0000313" key="2">
    <source>
        <dbReference type="EMBL" id="KIL64886.1"/>
    </source>
</evidence>
<feature type="region of interest" description="Disordered" evidence="1">
    <location>
        <begin position="57"/>
        <end position="78"/>
    </location>
</feature>
<dbReference type="AlphaFoldDB" id="A0A0C2X6H5"/>
<name>A0A0C2X6H5_AMAMK</name>
<feature type="compositionally biased region" description="Basic and acidic residues" evidence="1">
    <location>
        <begin position="64"/>
        <end position="78"/>
    </location>
</feature>
<protein>
    <submittedName>
        <fullName evidence="2">Uncharacterized protein</fullName>
    </submittedName>
</protein>
<dbReference type="EMBL" id="KN818246">
    <property type="protein sequence ID" value="KIL64886.1"/>
    <property type="molecule type" value="Genomic_DNA"/>
</dbReference>
<gene>
    <name evidence="2" type="ORF">M378DRAFT_162755</name>
</gene>
<proteinExistence type="predicted"/>
<organism evidence="2 3">
    <name type="scientific">Amanita muscaria (strain Koide BX008)</name>
    <dbReference type="NCBI Taxonomy" id="946122"/>
    <lineage>
        <taxon>Eukaryota</taxon>
        <taxon>Fungi</taxon>
        <taxon>Dikarya</taxon>
        <taxon>Basidiomycota</taxon>
        <taxon>Agaricomycotina</taxon>
        <taxon>Agaricomycetes</taxon>
        <taxon>Agaricomycetidae</taxon>
        <taxon>Agaricales</taxon>
        <taxon>Pluteineae</taxon>
        <taxon>Amanitaceae</taxon>
        <taxon>Amanita</taxon>
    </lineage>
</organism>
<accession>A0A0C2X6H5</accession>
<dbReference type="HOGENOM" id="CLU_2621518_0_0_1"/>
<evidence type="ECO:0000256" key="1">
    <source>
        <dbReference type="SAM" id="MobiDB-lite"/>
    </source>
</evidence>
<reference evidence="2 3" key="1">
    <citation type="submission" date="2014-04" db="EMBL/GenBank/DDBJ databases">
        <title>Evolutionary Origins and Diversification of the Mycorrhizal Mutualists.</title>
        <authorList>
            <consortium name="DOE Joint Genome Institute"/>
            <consortium name="Mycorrhizal Genomics Consortium"/>
            <person name="Kohler A."/>
            <person name="Kuo A."/>
            <person name="Nagy L.G."/>
            <person name="Floudas D."/>
            <person name="Copeland A."/>
            <person name="Barry K.W."/>
            <person name="Cichocki N."/>
            <person name="Veneault-Fourrey C."/>
            <person name="LaButti K."/>
            <person name="Lindquist E.A."/>
            <person name="Lipzen A."/>
            <person name="Lundell T."/>
            <person name="Morin E."/>
            <person name="Murat C."/>
            <person name="Riley R."/>
            <person name="Ohm R."/>
            <person name="Sun H."/>
            <person name="Tunlid A."/>
            <person name="Henrissat B."/>
            <person name="Grigoriev I.V."/>
            <person name="Hibbett D.S."/>
            <person name="Martin F."/>
        </authorList>
    </citation>
    <scope>NUCLEOTIDE SEQUENCE [LARGE SCALE GENOMIC DNA]</scope>
    <source>
        <strain evidence="2 3">Koide BX008</strain>
    </source>
</reference>
<sequence length="78" mass="8700">MRACSSFSDQGCKICSIFRIFETVKPTILLLEQGTEGDFECSSFALFFEQARGLTNDKPHHHAEKNGINHPIDKSATP</sequence>
<evidence type="ECO:0000313" key="3">
    <source>
        <dbReference type="Proteomes" id="UP000054549"/>
    </source>
</evidence>
<dbReference type="Proteomes" id="UP000054549">
    <property type="component" value="Unassembled WGS sequence"/>
</dbReference>
<keyword evidence="3" id="KW-1185">Reference proteome</keyword>